<evidence type="ECO:0000259" key="13">
    <source>
        <dbReference type="PROSITE" id="PS50885"/>
    </source>
</evidence>
<dbReference type="Gene3D" id="3.30.565.10">
    <property type="entry name" value="Histidine kinase-like ATPase, C-terminal domain"/>
    <property type="match status" value="1"/>
</dbReference>
<keyword evidence="8 11" id="KW-1133">Transmembrane helix</keyword>
<dbReference type="InterPro" id="IPR036097">
    <property type="entry name" value="HisK_dim/P_sf"/>
</dbReference>
<evidence type="ECO:0000256" key="4">
    <source>
        <dbReference type="ARBA" id="ARBA00022553"/>
    </source>
</evidence>
<feature type="domain" description="HAMP" evidence="13">
    <location>
        <begin position="176"/>
        <end position="229"/>
    </location>
</feature>
<dbReference type="Pfam" id="PF00512">
    <property type="entry name" value="HisKA"/>
    <property type="match status" value="1"/>
</dbReference>
<dbReference type="EMBL" id="FRBL01000009">
    <property type="protein sequence ID" value="SHM63733.1"/>
    <property type="molecule type" value="Genomic_DNA"/>
</dbReference>
<protein>
    <recommendedName>
        <fullName evidence="3">histidine kinase</fullName>
        <ecNumber evidence="3">2.7.13.3</ecNumber>
    </recommendedName>
</protein>
<dbReference type="InterPro" id="IPR036890">
    <property type="entry name" value="HATPase_C_sf"/>
</dbReference>
<dbReference type="FunFam" id="1.10.287.130:FF:000001">
    <property type="entry name" value="Two-component sensor histidine kinase"/>
    <property type="match status" value="1"/>
</dbReference>
<keyword evidence="15" id="KW-1185">Reference proteome</keyword>
<keyword evidence="5" id="KW-0808">Transferase</keyword>
<dbReference type="SUPFAM" id="SSF47384">
    <property type="entry name" value="Homodimeric domain of signal transducing histidine kinase"/>
    <property type="match status" value="1"/>
</dbReference>
<evidence type="ECO:0000256" key="3">
    <source>
        <dbReference type="ARBA" id="ARBA00012438"/>
    </source>
</evidence>
<dbReference type="PROSITE" id="PS50885">
    <property type="entry name" value="HAMP"/>
    <property type="match status" value="1"/>
</dbReference>
<dbReference type="Gene3D" id="1.10.287.130">
    <property type="match status" value="1"/>
</dbReference>
<dbReference type="RefSeq" id="WP_073085816.1">
    <property type="nucleotide sequence ID" value="NZ_FRBL01000009.1"/>
</dbReference>
<dbReference type="OrthoDB" id="594725at2"/>
<dbReference type="CDD" id="cd00082">
    <property type="entry name" value="HisKA"/>
    <property type="match status" value="1"/>
</dbReference>
<dbReference type="PRINTS" id="PR00344">
    <property type="entry name" value="BCTRLSENSOR"/>
</dbReference>
<evidence type="ECO:0000256" key="6">
    <source>
        <dbReference type="ARBA" id="ARBA00022692"/>
    </source>
</evidence>
<evidence type="ECO:0000256" key="1">
    <source>
        <dbReference type="ARBA" id="ARBA00000085"/>
    </source>
</evidence>
<dbReference type="STRING" id="1419482.SAMN05444266_109280"/>
<comment type="catalytic activity">
    <reaction evidence="1">
        <text>ATP + protein L-histidine = ADP + protein N-phospho-L-histidine.</text>
        <dbReference type="EC" id="2.7.13.3"/>
    </reaction>
</comment>
<dbReference type="SUPFAM" id="SSF158472">
    <property type="entry name" value="HAMP domain-like"/>
    <property type="match status" value="1"/>
</dbReference>
<sequence>MKIRHRLSLQFTLISGIILTTVFVIIYLLSARFVRNNFYKQLEGRALLTAEVYLEKDELTKMKFLEIEKSYQQGIPGESSNIYDSNNHAVFIEQAKYDWPASLLDNIRKHQTYRFSFRDKYGLGIYYPDNQGDFVVIVTARNAAGEQQLSYLLWSLVIMGLIALAVTYGMSQWYASRALRPIQNINREVKKIRATSLHQRVQRGSNKDEIDELALHFNELLAHMENAFEMQRSFVSNASHELRTPLTTIIGEIEVTMQKQRSAAEYQQTLETLLGESEKLKVITDGLLQLTRVDAVPDASQLEPIRLDEMLEALRISWSHQAPANELIVKLPANTTPEQLTLQGNPQLLAVAINNIIKNGFKFSGNTPVTATLEITSEGLLLSISDNGIGIPEAEQERVFMPLYRASNAHAYTGYGIGLAMTRKILQLHQARITVSSVAGQGTTFHCWFSNLTSF</sequence>
<dbReference type="Gene3D" id="6.10.340.10">
    <property type="match status" value="1"/>
</dbReference>
<evidence type="ECO:0000259" key="12">
    <source>
        <dbReference type="PROSITE" id="PS50109"/>
    </source>
</evidence>
<evidence type="ECO:0000313" key="14">
    <source>
        <dbReference type="EMBL" id="SHM63733.1"/>
    </source>
</evidence>
<evidence type="ECO:0000256" key="9">
    <source>
        <dbReference type="ARBA" id="ARBA00023012"/>
    </source>
</evidence>
<evidence type="ECO:0000256" key="7">
    <source>
        <dbReference type="ARBA" id="ARBA00022777"/>
    </source>
</evidence>
<evidence type="ECO:0000256" key="11">
    <source>
        <dbReference type="SAM" id="Phobius"/>
    </source>
</evidence>
<dbReference type="EC" id="2.7.13.3" evidence="3"/>
<dbReference type="InterPro" id="IPR050428">
    <property type="entry name" value="TCS_sensor_his_kinase"/>
</dbReference>
<name>A0A1M7KEL4_9BACT</name>
<feature type="domain" description="Histidine kinase" evidence="12">
    <location>
        <begin position="237"/>
        <end position="445"/>
    </location>
</feature>
<dbReference type="Pfam" id="PF02518">
    <property type="entry name" value="HATPase_c"/>
    <property type="match status" value="1"/>
</dbReference>
<reference evidence="14 15" key="1">
    <citation type="submission" date="2016-11" db="EMBL/GenBank/DDBJ databases">
        <authorList>
            <person name="Jaros S."/>
            <person name="Januszkiewicz K."/>
            <person name="Wedrychowicz H."/>
        </authorList>
    </citation>
    <scope>NUCLEOTIDE SEQUENCE [LARGE SCALE GENOMIC DNA]</scope>
    <source>
        <strain evidence="14 15">DSM 27406</strain>
    </source>
</reference>
<keyword evidence="4" id="KW-0597">Phosphoprotein</keyword>
<evidence type="ECO:0000256" key="10">
    <source>
        <dbReference type="ARBA" id="ARBA00023136"/>
    </source>
</evidence>
<evidence type="ECO:0000256" key="8">
    <source>
        <dbReference type="ARBA" id="ARBA00022989"/>
    </source>
</evidence>
<organism evidence="14 15">
    <name type="scientific">Chitinophaga jiangningensis</name>
    <dbReference type="NCBI Taxonomy" id="1419482"/>
    <lineage>
        <taxon>Bacteria</taxon>
        <taxon>Pseudomonadati</taxon>
        <taxon>Bacteroidota</taxon>
        <taxon>Chitinophagia</taxon>
        <taxon>Chitinophagales</taxon>
        <taxon>Chitinophagaceae</taxon>
        <taxon>Chitinophaga</taxon>
    </lineage>
</organism>
<dbReference type="InterPro" id="IPR004358">
    <property type="entry name" value="Sig_transdc_His_kin-like_C"/>
</dbReference>
<dbReference type="InterPro" id="IPR005467">
    <property type="entry name" value="His_kinase_dom"/>
</dbReference>
<dbReference type="CDD" id="cd06225">
    <property type="entry name" value="HAMP"/>
    <property type="match status" value="1"/>
</dbReference>
<dbReference type="SUPFAM" id="SSF55874">
    <property type="entry name" value="ATPase domain of HSP90 chaperone/DNA topoisomerase II/histidine kinase"/>
    <property type="match status" value="1"/>
</dbReference>
<keyword evidence="6 11" id="KW-0812">Transmembrane</keyword>
<dbReference type="PANTHER" id="PTHR45436">
    <property type="entry name" value="SENSOR HISTIDINE KINASE YKOH"/>
    <property type="match status" value="1"/>
</dbReference>
<evidence type="ECO:0000256" key="5">
    <source>
        <dbReference type="ARBA" id="ARBA00022679"/>
    </source>
</evidence>
<proteinExistence type="predicted"/>
<accession>A0A1M7KEL4</accession>
<dbReference type="InterPro" id="IPR003660">
    <property type="entry name" value="HAMP_dom"/>
</dbReference>
<comment type="subcellular location">
    <subcellularLocation>
        <location evidence="2">Membrane</location>
    </subcellularLocation>
</comment>
<dbReference type="AlphaFoldDB" id="A0A1M7KEL4"/>
<dbReference type="InterPro" id="IPR003594">
    <property type="entry name" value="HATPase_dom"/>
</dbReference>
<dbReference type="Pfam" id="PF00672">
    <property type="entry name" value="HAMP"/>
    <property type="match status" value="1"/>
</dbReference>
<keyword evidence="9" id="KW-0902">Two-component regulatory system</keyword>
<evidence type="ECO:0000313" key="15">
    <source>
        <dbReference type="Proteomes" id="UP000184420"/>
    </source>
</evidence>
<dbReference type="SMART" id="SM00387">
    <property type="entry name" value="HATPase_c"/>
    <property type="match status" value="1"/>
</dbReference>
<feature type="transmembrane region" description="Helical" evidence="11">
    <location>
        <begin position="7"/>
        <end position="29"/>
    </location>
</feature>
<dbReference type="Proteomes" id="UP000184420">
    <property type="component" value="Unassembled WGS sequence"/>
</dbReference>
<gene>
    <name evidence="14" type="ORF">SAMN05444266_109280</name>
</gene>
<keyword evidence="10 11" id="KW-0472">Membrane</keyword>
<evidence type="ECO:0000256" key="2">
    <source>
        <dbReference type="ARBA" id="ARBA00004370"/>
    </source>
</evidence>
<dbReference type="PANTHER" id="PTHR45436:SF5">
    <property type="entry name" value="SENSOR HISTIDINE KINASE TRCS"/>
    <property type="match status" value="1"/>
</dbReference>
<keyword evidence="7 14" id="KW-0418">Kinase</keyword>
<dbReference type="GO" id="GO:0000155">
    <property type="term" value="F:phosphorelay sensor kinase activity"/>
    <property type="evidence" value="ECO:0007669"/>
    <property type="project" value="InterPro"/>
</dbReference>
<dbReference type="InterPro" id="IPR003661">
    <property type="entry name" value="HisK_dim/P_dom"/>
</dbReference>
<dbReference type="SMART" id="SM00388">
    <property type="entry name" value="HisKA"/>
    <property type="match status" value="1"/>
</dbReference>
<dbReference type="PROSITE" id="PS50109">
    <property type="entry name" value="HIS_KIN"/>
    <property type="match status" value="1"/>
</dbReference>
<dbReference type="GO" id="GO:0005886">
    <property type="term" value="C:plasma membrane"/>
    <property type="evidence" value="ECO:0007669"/>
    <property type="project" value="TreeGrafter"/>
</dbReference>
<dbReference type="SMART" id="SM00304">
    <property type="entry name" value="HAMP"/>
    <property type="match status" value="1"/>
</dbReference>
<feature type="transmembrane region" description="Helical" evidence="11">
    <location>
        <begin position="151"/>
        <end position="170"/>
    </location>
</feature>
<dbReference type="CDD" id="cd00075">
    <property type="entry name" value="HATPase"/>
    <property type="match status" value="1"/>
</dbReference>